<dbReference type="Proteomes" id="UP000239209">
    <property type="component" value="Unassembled WGS sequence"/>
</dbReference>
<evidence type="ECO:0000313" key="2">
    <source>
        <dbReference type="Proteomes" id="UP000239209"/>
    </source>
</evidence>
<accession>A0A2T0S918</accession>
<dbReference type="OrthoDB" id="3372977at2"/>
<reference evidence="1 2" key="1">
    <citation type="submission" date="2018-03" db="EMBL/GenBank/DDBJ databases">
        <title>Genomic Encyclopedia of Archaeal and Bacterial Type Strains, Phase II (KMG-II): from individual species to whole genera.</title>
        <authorList>
            <person name="Goeker M."/>
        </authorList>
    </citation>
    <scope>NUCLEOTIDE SEQUENCE [LARGE SCALE GENOMIC DNA]</scope>
    <source>
        <strain evidence="1 2">DSM 45348</strain>
    </source>
</reference>
<organism evidence="1 2">
    <name type="scientific">Pseudosporangium ferrugineum</name>
    <dbReference type="NCBI Taxonomy" id="439699"/>
    <lineage>
        <taxon>Bacteria</taxon>
        <taxon>Bacillati</taxon>
        <taxon>Actinomycetota</taxon>
        <taxon>Actinomycetes</taxon>
        <taxon>Micromonosporales</taxon>
        <taxon>Micromonosporaceae</taxon>
        <taxon>Pseudosporangium</taxon>
    </lineage>
</organism>
<name>A0A2T0S918_9ACTN</name>
<gene>
    <name evidence="1" type="ORF">CLV70_10586</name>
</gene>
<comment type="caution">
    <text evidence="1">The sequence shown here is derived from an EMBL/GenBank/DDBJ whole genome shotgun (WGS) entry which is preliminary data.</text>
</comment>
<dbReference type="EMBL" id="PVZG01000005">
    <property type="protein sequence ID" value="PRY29918.1"/>
    <property type="molecule type" value="Genomic_DNA"/>
</dbReference>
<keyword evidence="2" id="KW-1185">Reference proteome</keyword>
<proteinExistence type="predicted"/>
<protein>
    <submittedName>
        <fullName evidence="1">Uncharacterized protein</fullName>
    </submittedName>
</protein>
<dbReference type="AlphaFoldDB" id="A0A2T0S918"/>
<dbReference type="RefSeq" id="WP_106126607.1">
    <property type="nucleotide sequence ID" value="NZ_PVZG01000005.1"/>
</dbReference>
<evidence type="ECO:0000313" key="1">
    <source>
        <dbReference type="EMBL" id="PRY29918.1"/>
    </source>
</evidence>
<sequence>MTGPVAHGALLLSINYGMFTFRDRWCDAGDDDGARQASRRTVVGASTYQVVAQAMSDRARLTVRVWAVRPASAEPGWDGTHEMELHCPTGEMVADEIAGGSPEVVRLPEPGVYGLRAHWRDRESTHEEIIRAIGDGEAVERLHGKEQFLFDMWRIGPLPPEDDDEEFQEELAHWS</sequence>